<evidence type="ECO:0000313" key="2">
    <source>
        <dbReference type="EMBL" id="GGY37018.1"/>
    </source>
</evidence>
<dbReference type="EMBL" id="BMUU01000005">
    <property type="protein sequence ID" value="GGY37018.1"/>
    <property type="molecule type" value="Genomic_DNA"/>
</dbReference>
<dbReference type="InterPro" id="IPR016040">
    <property type="entry name" value="NAD(P)-bd_dom"/>
</dbReference>
<evidence type="ECO:0000313" key="3">
    <source>
        <dbReference type="Proteomes" id="UP000600946"/>
    </source>
</evidence>
<dbReference type="Proteomes" id="UP000600946">
    <property type="component" value="Unassembled WGS sequence"/>
</dbReference>
<comment type="caution">
    <text evidence="2">The sequence shown here is derived from an EMBL/GenBank/DDBJ whole genome shotgun (WGS) entry which is preliminary data.</text>
</comment>
<proteinExistence type="predicted"/>
<name>A0ABQ3A891_9ACTN</name>
<protein>
    <submittedName>
        <fullName evidence="2">NAD-dependent dehydratase</fullName>
    </submittedName>
</protein>
<dbReference type="PANTHER" id="PTHR15020">
    <property type="entry name" value="FLAVIN REDUCTASE-RELATED"/>
    <property type="match status" value="1"/>
</dbReference>
<dbReference type="Pfam" id="PF13460">
    <property type="entry name" value="NAD_binding_10"/>
    <property type="match status" value="1"/>
</dbReference>
<dbReference type="RefSeq" id="WP_161256080.1">
    <property type="nucleotide sequence ID" value="NZ_BMUU01000005.1"/>
</dbReference>
<accession>A0ABQ3A891</accession>
<dbReference type="CDD" id="cd05243">
    <property type="entry name" value="SDR_a5"/>
    <property type="match status" value="1"/>
</dbReference>
<keyword evidence="3" id="KW-1185">Reference proteome</keyword>
<dbReference type="Gene3D" id="3.40.50.720">
    <property type="entry name" value="NAD(P)-binding Rossmann-like Domain"/>
    <property type="match status" value="1"/>
</dbReference>
<reference evidence="3" key="1">
    <citation type="journal article" date="2019" name="Int. J. Syst. Evol. Microbiol.">
        <title>The Global Catalogue of Microorganisms (GCM) 10K type strain sequencing project: providing services to taxonomists for standard genome sequencing and annotation.</title>
        <authorList>
            <consortium name="The Broad Institute Genomics Platform"/>
            <consortium name="The Broad Institute Genome Sequencing Center for Infectious Disease"/>
            <person name="Wu L."/>
            <person name="Ma J."/>
        </authorList>
    </citation>
    <scope>NUCLEOTIDE SEQUENCE [LARGE SCALE GENOMIC DNA]</scope>
    <source>
        <strain evidence="3">JCM 4594</strain>
    </source>
</reference>
<dbReference type="InterPro" id="IPR036291">
    <property type="entry name" value="NAD(P)-bd_dom_sf"/>
</dbReference>
<dbReference type="SUPFAM" id="SSF51735">
    <property type="entry name" value="NAD(P)-binding Rossmann-fold domains"/>
    <property type="match status" value="1"/>
</dbReference>
<evidence type="ECO:0000259" key="1">
    <source>
        <dbReference type="Pfam" id="PF13460"/>
    </source>
</evidence>
<dbReference type="GeneID" id="96291328"/>
<sequence length="244" mass="26726">MNSPIAVIGGTGRVGRLITERLLDRGEAVRVVGRSVERGRDLPEPAQFFLGDVREPETLRIPLRGCSAIVYTVEPGTDPDGPDSPESTLHTGVRNALTAAFGGTVLPQFVLVSQRYVTRRDHPMNAYGRMLDWRLAGEDAVRLSGLPYTVVRPSWLTDLDGDSRITLEQGDRRDGYVSRQDVAEACVQALYCPSARGVTFEMRSEPGSGPTDWEPLFARLRTDEPALDAGARQLLDPVPDRAIA</sequence>
<dbReference type="PANTHER" id="PTHR15020:SF50">
    <property type="entry name" value="UPF0659 PROTEIN YMR090W"/>
    <property type="match status" value="1"/>
</dbReference>
<gene>
    <name evidence="2" type="ORF">GCM10010326_33680</name>
</gene>
<feature type="domain" description="NAD(P)-binding" evidence="1">
    <location>
        <begin position="9"/>
        <end position="191"/>
    </location>
</feature>
<organism evidence="2 3">
    <name type="scientific">Streptomyces xanthochromogenes</name>
    <dbReference type="NCBI Taxonomy" id="67384"/>
    <lineage>
        <taxon>Bacteria</taxon>
        <taxon>Bacillati</taxon>
        <taxon>Actinomycetota</taxon>
        <taxon>Actinomycetes</taxon>
        <taxon>Kitasatosporales</taxon>
        <taxon>Streptomycetaceae</taxon>
        <taxon>Streptomyces</taxon>
    </lineage>
</organism>